<dbReference type="OrthoDB" id="5318634at2"/>
<dbReference type="Pfam" id="PF13231">
    <property type="entry name" value="PMT_2"/>
    <property type="match status" value="1"/>
</dbReference>
<keyword evidence="3" id="KW-0328">Glycosyltransferase</keyword>
<evidence type="ECO:0000256" key="2">
    <source>
        <dbReference type="ARBA" id="ARBA00022475"/>
    </source>
</evidence>
<feature type="transmembrane region" description="Helical" evidence="9">
    <location>
        <begin position="77"/>
        <end position="95"/>
    </location>
</feature>
<dbReference type="GO" id="GO:0016763">
    <property type="term" value="F:pentosyltransferase activity"/>
    <property type="evidence" value="ECO:0007669"/>
    <property type="project" value="TreeGrafter"/>
</dbReference>
<feature type="transmembrane region" description="Helical" evidence="9">
    <location>
        <begin position="127"/>
        <end position="145"/>
    </location>
</feature>
<gene>
    <name evidence="11" type="ORF">DPM19_14805</name>
</gene>
<comment type="subcellular location">
    <subcellularLocation>
        <location evidence="1">Cell membrane</location>
        <topology evidence="1">Multi-pass membrane protein</topology>
    </subcellularLocation>
</comment>
<protein>
    <recommendedName>
        <fullName evidence="10">Glycosyltransferase RgtA/B/C/D-like domain-containing protein</fullName>
    </recommendedName>
</protein>
<dbReference type="PANTHER" id="PTHR33908:SF3">
    <property type="entry name" value="UNDECAPRENYL PHOSPHATE-ALPHA-4-AMINO-4-DEOXY-L-ARABINOSE ARABINOSYL TRANSFERASE"/>
    <property type="match status" value="1"/>
</dbReference>
<keyword evidence="6 9" id="KW-1133">Transmembrane helix</keyword>
<dbReference type="GO" id="GO:0010041">
    <property type="term" value="P:response to iron(III) ion"/>
    <property type="evidence" value="ECO:0007669"/>
    <property type="project" value="TreeGrafter"/>
</dbReference>
<dbReference type="EMBL" id="QLYX01000006">
    <property type="protein sequence ID" value="RAY14246.1"/>
    <property type="molecule type" value="Genomic_DNA"/>
</dbReference>
<evidence type="ECO:0000256" key="9">
    <source>
        <dbReference type="SAM" id="Phobius"/>
    </source>
</evidence>
<organism evidence="11 12">
    <name type="scientific">Actinomadura craniellae</name>
    <dbReference type="NCBI Taxonomy" id="2231787"/>
    <lineage>
        <taxon>Bacteria</taxon>
        <taxon>Bacillati</taxon>
        <taxon>Actinomycetota</taxon>
        <taxon>Actinomycetes</taxon>
        <taxon>Streptosporangiales</taxon>
        <taxon>Thermomonosporaceae</taxon>
        <taxon>Actinomadura</taxon>
    </lineage>
</organism>
<feature type="transmembrane region" description="Helical" evidence="9">
    <location>
        <begin position="292"/>
        <end position="313"/>
    </location>
</feature>
<evidence type="ECO:0000256" key="3">
    <source>
        <dbReference type="ARBA" id="ARBA00022676"/>
    </source>
</evidence>
<feature type="transmembrane region" description="Helical" evidence="9">
    <location>
        <begin position="150"/>
        <end position="166"/>
    </location>
</feature>
<evidence type="ECO:0000256" key="8">
    <source>
        <dbReference type="SAM" id="MobiDB-lite"/>
    </source>
</evidence>
<feature type="transmembrane region" description="Helical" evidence="9">
    <location>
        <begin position="27"/>
        <end position="52"/>
    </location>
</feature>
<keyword evidence="7 9" id="KW-0472">Membrane</keyword>
<reference evidence="11 12" key="1">
    <citation type="submission" date="2018-06" db="EMBL/GenBank/DDBJ databases">
        <title>Actinomadura craniellae sp. nov. isolated from marine sponge Craniella sp.</title>
        <authorList>
            <person name="Li L."/>
            <person name="Xu Q.H."/>
            <person name="Lin H.W."/>
            <person name="Lu Y.H."/>
        </authorList>
    </citation>
    <scope>NUCLEOTIDE SEQUENCE [LARGE SCALE GENOMIC DNA]</scope>
    <source>
        <strain evidence="11 12">LHW63021</strain>
    </source>
</reference>
<evidence type="ECO:0000313" key="11">
    <source>
        <dbReference type="EMBL" id="RAY14246.1"/>
    </source>
</evidence>
<sequence>MKTENVIAAPQPAAPVADPWTTRRARLAVPLVPVAAALALGLTGISGASFWIDEAATISIAQRPLGDMFRVFQEMDAVHGLYYLIMHVVIGLFGIGETAMRLPTVLVTAAAAGGVAVLGRRHANPRTGLLAGLFYAGGVTVMQYAQEARSYAFAAATAVLASYLFVRGTETRAVRWFAGYSVTIMLLGLLHLYALLLVPAHGITLYWRRQALRPVLGRWLLAVAVAVAALIPYLLVVTGQRVQVDWIPPEDASRLYSLVDFMAGNDRLVLPIGAIAGAGALATVLARRGLDLPALAVPWALAPVTILLLAGFVEPLLEARYVVFSLPAVALLAGAGLDWLGRQKAPLMAAALVPIVMISLPSQVRIREQDSKLDDLRAAAQFVRERARPGDAVLYLDSALRWDTAAYPDAYTGLRDITLAASPQRTYTLTGTDVHVPALLRARLLQGNRVFVMKRHLAESSPEEIAMRRAAVDATGPYREVAVLEYKGGRVRLLERLPRQRPPAARRPVRPPVAPAP</sequence>
<feature type="domain" description="Glycosyltransferase RgtA/B/C/D-like" evidence="10">
    <location>
        <begin position="83"/>
        <end position="234"/>
    </location>
</feature>
<feature type="region of interest" description="Disordered" evidence="8">
    <location>
        <begin position="498"/>
        <end position="517"/>
    </location>
</feature>
<feature type="transmembrane region" description="Helical" evidence="9">
    <location>
        <begin position="319"/>
        <end position="340"/>
    </location>
</feature>
<dbReference type="InterPro" id="IPR050297">
    <property type="entry name" value="LipidA_mod_glycosyltrf_83"/>
</dbReference>
<evidence type="ECO:0000256" key="7">
    <source>
        <dbReference type="ARBA" id="ARBA00023136"/>
    </source>
</evidence>
<keyword evidence="12" id="KW-1185">Reference proteome</keyword>
<proteinExistence type="predicted"/>
<dbReference type="RefSeq" id="WP_111867736.1">
    <property type="nucleotide sequence ID" value="NZ_QLYX01000006.1"/>
</dbReference>
<feature type="transmembrane region" description="Helical" evidence="9">
    <location>
        <begin position="178"/>
        <end position="198"/>
    </location>
</feature>
<evidence type="ECO:0000259" key="10">
    <source>
        <dbReference type="Pfam" id="PF13231"/>
    </source>
</evidence>
<evidence type="ECO:0000256" key="4">
    <source>
        <dbReference type="ARBA" id="ARBA00022679"/>
    </source>
</evidence>
<keyword evidence="4" id="KW-0808">Transferase</keyword>
<name>A0A365H5G9_9ACTN</name>
<keyword evidence="2" id="KW-1003">Cell membrane</keyword>
<dbReference type="InterPro" id="IPR038731">
    <property type="entry name" value="RgtA/B/C-like"/>
</dbReference>
<dbReference type="PANTHER" id="PTHR33908">
    <property type="entry name" value="MANNOSYLTRANSFERASE YKCB-RELATED"/>
    <property type="match status" value="1"/>
</dbReference>
<dbReference type="GO" id="GO:0009103">
    <property type="term" value="P:lipopolysaccharide biosynthetic process"/>
    <property type="evidence" value="ECO:0007669"/>
    <property type="project" value="UniProtKB-ARBA"/>
</dbReference>
<evidence type="ECO:0000313" key="12">
    <source>
        <dbReference type="Proteomes" id="UP000251891"/>
    </source>
</evidence>
<feature type="transmembrane region" description="Helical" evidence="9">
    <location>
        <begin position="219"/>
        <end position="236"/>
    </location>
</feature>
<accession>A0A365H5G9</accession>
<feature type="transmembrane region" description="Helical" evidence="9">
    <location>
        <begin position="268"/>
        <end position="285"/>
    </location>
</feature>
<dbReference type="GO" id="GO:0005886">
    <property type="term" value="C:plasma membrane"/>
    <property type="evidence" value="ECO:0007669"/>
    <property type="project" value="UniProtKB-SubCell"/>
</dbReference>
<comment type="caution">
    <text evidence="11">The sequence shown here is derived from an EMBL/GenBank/DDBJ whole genome shotgun (WGS) entry which is preliminary data.</text>
</comment>
<evidence type="ECO:0000256" key="6">
    <source>
        <dbReference type="ARBA" id="ARBA00022989"/>
    </source>
</evidence>
<dbReference type="Proteomes" id="UP000251891">
    <property type="component" value="Unassembled WGS sequence"/>
</dbReference>
<keyword evidence="5 9" id="KW-0812">Transmembrane</keyword>
<evidence type="ECO:0000256" key="5">
    <source>
        <dbReference type="ARBA" id="ARBA00022692"/>
    </source>
</evidence>
<evidence type="ECO:0000256" key="1">
    <source>
        <dbReference type="ARBA" id="ARBA00004651"/>
    </source>
</evidence>
<dbReference type="AlphaFoldDB" id="A0A365H5G9"/>